<evidence type="ECO:0000313" key="2">
    <source>
        <dbReference type="EMBL" id="NBC36365.1"/>
    </source>
</evidence>
<evidence type="ECO:0008006" key="4">
    <source>
        <dbReference type="Google" id="ProtNLM"/>
    </source>
</evidence>
<protein>
    <recommendedName>
        <fullName evidence="4">DUF4261 domain-containing protein</fullName>
    </recommendedName>
</protein>
<keyword evidence="3" id="KW-1185">Reference proteome</keyword>
<dbReference type="RefSeq" id="WP_161717584.1">
    <property type="nucleotide sequence ID" value="NZ_JAAAPO010000002.1"/>
</dbReference>
<gene>
    <name evidence="2" type="ORF">GTZ99_07310</name>
</gene>
<reference evidence="3" key="1">
    <citation type="submission" date="2020-01" db="EMBL/GenBank/DDBJ databases">
        <title>Sphingomonas sp. strain CSW-10.</title>
        <authorList>
            <person name="Chen W.-M."/>
        </authorList>
    </citation>
    <scope>NUCLEOTIDE SEQUENCE [LARGE SCALE GENOMIC DNA]</scope>
    <source>
        <strain evidence="3">FSY-8</strain>
    </source>
</reference>
<proteinExistence type="predicted"/>
<accession>A0ABW9XCW6</accession>
<name>A0ABW9XCW6_9SPHN</name>
<organism evidence="2 3">
    <name type="scientific">Novosphingobium ovatum</name>
    <dbReference type="NCBI Taxonomy" id="1908523"/>
    <lineage>
        <taxon>Bacteria</taxon>
        <taxon>Pseudomonadati</taxon>
        <taxon>Pseudomonadota</taxon>
        <taxon>Alphaproteobacteria</taxon>
        <taxon>Sphingomonadales</taxon>
        <taxon>Sphingomonadaceae</taxon>
        <taxon>Novosphingobium</taxon>
    </lineage>
</organism>
<dbReference type="Proteomes" id="UP000753724">
    <property type="component" value="Unassembled WGS sequence"/>
</dbReference>
<evidence type="ECO:0000256" key="1">
    <source>
        <dbReference type="SAM" id="MobiDB-lite"/>
    </source>
</evidence>
<comment type="caution">
    <text evidence="2">The sequence shown here is derived from an EMBL/GenBank/DDBJ whole genome shotgun (WGS) entry which is preliminary data.</text>
</comment>
<evidence type="ECO:0000313" key="3">
    <source>
        <dbReference type="Proteomes" id="UP000753724"/>
    </source>
</evidence>
<feature type="region of interest" description="Disordered" evidence="1">
    <location>
        <begin position="1"/>
        <end position="40"/>
    </location>
</feature>
<sequence>MTKDPVSTPPSPASPVSDAISGQGEASPPDQPAVQRDKDADARDRAVLSLLFAPGCRPSMADVQAWLATSEDAARSLSLVHTPPLAEGWCEVLSHGLSFDLVGLAPAAATPLPEIIQSFALPPRAPLPEGEAISLVPGAHLSGGESLLPVVRALLRVGVGLASLPGVIATIWRPAGTAMEPAYFARICGKWLEGGAFPALGLTALQQKPGGIILTNGMSFFTGQELRIGPLFPGDPAHAGKIAVRLIHSLVGEGPVKNMRDFTGPQGERLTVEPSAEGRFVRVWQNRS</sequence>
<dbReference type="EMBL" id="JAAAPO010000002">
    <property type="protein sequence ID" value="NBC36365.1"/>
    <property type="molecule type" value="Genomic_DNA"/>
</dbReference>